<name>A0A0N0P8I3_LEPSE</name>
<keyword evidence="4" id="KW-0507">mRNA processing</keyword>
<sequence length="271" mass="29918">MSSPESGEAKACADTKTQEFTSAPQPTEAASNFSATASIAHAILARMKPFLSEQYIEVEARLCDLGAHPPPLTANSVSAPHLLNGSCRGIQVGVSAEDFHRMRDFLEAEEKLSLQHTKTEDVITRDGRYTYAIAEDGAETFVGCIKKKRLCNVEVRVPGSRYDIRLSVSTEEPRKKQDAPAVKPQGFVRQKSRWTATEGTYEYALTRVGGPADEKTTFEVEIEGVHADAQKGVTVAWLEELMSRLLKMARLEGNTGLPRNAVPLNQRKQRR</sequence>
<dbReference type="InterPro" id="IPR040343">
    <property type="entry name" value="Cet1/Ctl1"/>
</dbReference>
<dbReference type="VEuPathDB" id="TriTrypDB:Lsey_0012_0050"/>
<dbReference type="OMA" id="FEYAFTR"/>
<feature type="domain" description="mRNA triphosphatase Cet1-like" evidence="10">
    <location>
        <begin position="52"/>
        <end position="223"/>
    </location>
</feature>
<proteinExistence type="inferred from homology"/>
<dbReference type="AlphaFoldDB" id="A0A0N0P8I3"/>
<dbReference type="EMBL" id="LJSK01000012">
    <property type="protein sequence ID" value="KPI89986.1"/>
    <property type="molecule type" value="Genomic_DNA"/>
</dbReference>
<dbReference type="Proteomes" id="UP000038009">
    <property type="component" value="Unassembled WGS sequence"/>
</dbReference>
<dbReference type="GO" id="GO:0005634">
    <property type="term" value="C:nucleus"/>
    <property type="evidence" value="ECO:0007669"/>
    <property type="project" value="UniProtKB-SubCell"/>
</dbReference>
<comment type="catalytic activity">
    <reaction evidence="8">
        <text>a 5'-end triphospho-ribonucleoside in mRNA + H2O = a 5'-end diphospho-ribonucleoside in mRNA + phosphate + H(+)</text>
        <dbReference type="Rhea" id="RHEA:67004"/>
        <dbReference type="Rhea" id="RHEA-COMP:17164"/>
        <dbReference type="Rhea" id="RHEA-COMP:17165"/>
        <dbReference type="ChEBI" id="CHEBI:15377"/>
        <dbReference type="ChEBI" id="CHEBI:15378"/>
        <dbReference type="ChEBI" id="CHEBI:43474"/>
        <dbReference type="ChEBI" id="CHEBI:167616"/>
        <dbReference type="ChEBI" id="CHEBI:167618"/>
        <dbReference type="EC" id="3.6.1.74"/>
    </reaction>
    <physiologicalReaction direction="left-to-right" evidence="8">
        <dbReference type="Rhea" id="RHEA:67005"/>
    </physiologicalReaction>
</comment>
<evidence type="ECO:0000256" key="7">
    <source>
        <dbReference type="ARBA" id="ARBA00035028"/>
    </source>
</evidence>
<comment type="subcellular location">
    <subcellularLocation>
        <location evidence="2">Nucleus</location>
    </subcellularLocation>
</comment>
<comment type="cofactor">
    <cofactor evidence="1">
        <name>Mg(2+)</name>
        <dbReference type="ChEBI" id="CHEBI:18420"/>
    </cofactor>
</comment>
<keyword evidence="6" id="KW-0539">Nucleus</keyword>
<dbReference type="PANTHER" id="PTHR28118">
    <property type="entry name" value="POLYNUCLEOTIDE 5'-TRIPHOSPHATASE-RELATED"/>
    <property type="match status" value="1"/>
</dbReference>
<evidence type="ECO:0000256" key="8">
    <source>
        <dbReference type="ARBA" id="ARBA00047740"/>
    </source>
</evidence>
<dbReference type="Pfam" id="PF02940">
    <property type="entry name" value="mRNA_triPase"/>
    <property type="match status" value="1"/>
</dbReference>
<dbReference type="Gene3D" id="3.20.100.10">
    <property type="entry name" value="mRNA triphosphatase Cet1-like"/>
    <property type="match status" value="1"/>
</dbReference>
<protein>
    <recommendedName>
        <fullName evidence="7">mRNA 5'-phosphatase</fullName>
        <ecNumber evidence="7">3.6.1.74</ecNumber>
    </recommendedName>
</protein>
<dbReference type="InterPro" id="IPR004206">
    <property type="entry name" value="mRNA_triPase_Cet1"/>
</dbReference>
<evidence type="ECO:0000256" key="3">
    <source>
        <dbReference type="ARBA" id="ARBA00006345"/>
    </source>
</evidence>
<reference evidence="11 12" key="1">
    <citation type="journal article" date="2015" name="PLoS Pathog.">
        <title>Leptomonas seymouri: Adaptations to the Dixenous Life Cycle Analyzed by Genome Sequencing, Transcriptome Profiling and Co-infection with Leishmania donovani.</title>
        <authorList>
            <person name="Kraeva N."/>
            <person name="Butenko A."/>
            <person name="Hlavacova J."/>
            <person name="Kostygov A."/>
            <person name="Myskova J."/>
            <person name="Grybchuk D."/>
            <person name="Lestinova T."/>
            <person name="Votypka J."/>
            <person name="Volf P."/>
            <person name="Opperdoes F."/>
            <person name="Flegontov P."/>
            <person name="Lukes J."/>
            <person name="Yurchenko V."/>
        </authorList>
    </citation>
    <scope>NUCLEOTIDE SEQUENCE [LARGE SCALE GENOMIC DNA]</scope>
    <source>
        <strain evidence="11 12">ATCC 30220</strain>
    </source>
</reference>
<dbReference type="GO" id="GO:0006397">
    <property type="term" value="P:mRNA processing"/>
    <property type="evidence" value="ECO:0007669"/>
    <property type="project" value="UniProtKB-KW"/>
</dbReference>
<comment type="caution">
    <text evidence="11">The sequence shown here is derived from an EMBL/GenBank/DDBJ whole genome shotgun (WGS) entry which is preliminary data.</text>
</comment>
<dbReference type="PANTHER" id="PTHR28118:SF1">
    <property type="entry name" value="POLYNUCLEOTIDE 5'-TRIPHOSPHATASE CTL1-RELATED"/>
    <property type="match status" value="1"/>
</dbReference>
<evidence type="ECO:0000256" key="1">
    <source>
        <dbReference type="ARBA" id="ARBA00001946"/>
    </source>
</evidence>
<feature type="compositionally biased region" description="Basic and acidic residues" evidence="9">
    <location>
        <begin position="7"/>
        <end position="17"/>
    </location>
</feature>
<evidence type="ECO:0000256" key="6">
    <source>
        <dbReference type="ARBA" id="ARBA00023242"/>
    </source>
</evidence>
<dbReference type="SUPFAM" id="SSF55154">
    <property type="entry name" value="CYTH-like phosphatases"/>
    <property type="match status" value="1"/>
</dbReference>
<dbReference type="GO" id="GO:0140818">
    <property type="term" value="F:mRNA 5'-triphosphate monophosphatase activity"/>
    <property type="evidence" value="ECO:0007669"/>
    <property type="project" value="UniProtKB-EC"/>
</dbReference>
<dbReference type="CDD" id="cd07470">
    <property type="entry name" value="CYTH-like_mRNA_RTPase"/>
    <property type="match status" value="1"/>
</dbReference>
<keyword evidence="5" id="KW-0378">Hydrolase</keyword>
<evidence type="ECO:0000256" key="5">
    <source>
        <dbReference type="ARBA" id="ARBA00022801"/>
    </source>
</evidence>
<dbReference type="InterPro" id="IPR037009">
    <property type="entry name" value="mRNA_triPase_Cet1_sf"/>
</dbReference>
<evidence type="ECO:0000256" key="2">
    <source>
        <dbReference type="ARBA" id="ARBA00004123"/>
    </source>
</evidence>
<evidence type="ECO:0000259" key="10">
    <source>
        <dbReference type="Pfam" id="PF02940"/>
    </source>
</evidence>
<evidence type="ECO:0000313" key="12">
    <source>
        <dbReference type="Proteomes" id="UP000038009"/>
    </source>
</evidence>
<evidence type="ECO:0000313" key="11">
    <source>
        <dbReference type="EMBL" id="KPI89986.1"/>
    </source>
</evidence>
<feature type="region of interest" description="Disordered" evidence="9">
    <location>
        <begin position="1"/>
        <end position="30"/>
    </location>
</feature>
<gene>
    <name evidence="11" type="ORF">ABL78_0846</name>
</gene>
<evidence type="ECO:0000256" key="4">
    <source>
        <dbReference type="ARBA" id="ARBA00022664"/>
    </source>
</evidence>
<dbReference type="EC" id="3.6.1.74" evidence="7"/>
<feature type="compositionally biased region" description="Polar residues" evidence="9">
    <location>
        <begin position="18"/>
        <end position="30"/>
    </location>
</feature>
<dbReference type="OrthoDB" id="272147at2759"/>
<evidence type="ECO:0000256" key="9">
    <source>
        <dbReference type="SAM" id="MobiDB-lite"/>
    </source>
</evidence>
<dbReference type="GO" id="GO:0004651">
    <property type="term" value="F:polynucleotide 5'-phosphatase activity"/>
    <property type="evidence" value="ECO:0007669"/>
    <property type="project" value="InterPro"/>
</dbReference>
<dbReference type="InterPro" id="IPR033469">
    <property type="entry name" value="CYTH-like_dom_sf"/>
</dbReference>
<accession>A0A0N0P8I3</accession>
<keyword evidence="12" id="KW-1185">Reference proteome</keyword>
<organism evidence="11 12">
    <name type="scientific">Leptomonas seymouri</name>
    <dbReference type="NCBI Taxonomy" id="5684"/>
    <lineage>
        <taxon>Eukaryota</taxon>
        <taxon>Discoba</taxon>
        <taxon>Euglenozoa</taxon>
        <taxon>Kinetoplastea</taxon>
        <taxon>Metakinetoplastina</taxon>
        <taxon>Trypanosomatida</taxon>
        <taxon>Trypanosomatidae</taxon>
        <taxon>Leishmaniinae</taxon>
        <taxon>Leptomonas</taxon>
    </lineage>
</organism>
<comment type="similarity">
    <text evidence="3">Belongs to the fungal TPase family.</text>
</comment>